<evidence type="ECO:0000313" key="4">
    <source>
        <dbReference type="Proteomes" id="UP000305778"/>
    </source>
</evidence>
<proteinExistence type="predicted"/>
<organism evidence="3 4">
    <name type="scientific">Actinacidiphila oryziradicis</name>
    <dbReference type="NCBI Taxonomy" id="2571141"/>
    <lineage>
        <taxon>Bacteria</taxon>
        <taxon>Bacillati</taxon>
        <taxon>Actinomycetota</taxon>
        <taxon>Actinomycetes</taxon>
        <taxon>Kitasatosporales</taxon>
        <taxon>Streptomycetaceae</taxon>
        <taxon>Actinacidiphila</taxon>
    </lineage>
</organism>
<sequence>MPRPTPAQLVYGSATVVLSTLAMLLLSEVRSGAGVVIIAAAGLLLGVLVAVSVTIPLTARPKSRTSATSVSPPAAPGPMPPPRARPRVREHSLRR</sequence>
<feature type="transmembrane region" description="Helical" evidence="2">
    <location>
        <begin position="33"/>
        <end position="55"/>
    </location>
</feature>
<keyword evidence="2" id="KW-0472">Membrane</keyword>
<evidence type="ECO:0000256" key="2">
    <source>
        <dbReference type="SAM" id="Phobius"/>
    </source>
</evidence>
<dbReference type="AlphaFoldDB" id="A0A4V5N3C5"/>
<gene>
    <name evidence="3" type="ORF">FCI23_01845</name>
</gene>
<feature type="transmembrane region" description="Helical" evidence="2">
    <location>
        <begin position="9"/>
        <end position="27"/>
    </location>
</feature>
<dbReference type="EMBL" id="SUMC01000001">
    <property type="protein sequence ID" value="TKA13459.1"/>
    <property type="molecule type" value="Genomic_DNA"/>
</dbReference>
<dbReference type="OrthoDB" id="4338087at2"/>
<name>A0A4V5N3C5_9ACTN</name>
<keyword evidence="2" id="KW-1133">Transmembrane helix</keyword>
<keyword evidence="2" id="KW-0812">Transmembrane</keyword>
<comment type="caution">
    <text evidence="3">The sequence shown here is derived from an EMBL/GenBank/DDBJ whole genome shotgun (WGS) entry which is preliminary data.</text>
</comment>
<reference evidence="3 4" key="1">
    <citation type="submission" date="2019-04" db="EMBL/GenBank/DDBJ databases">
        <title>Streptomyces oryziradicis sp. nov., a novel actinomycete isolated from rhizosphere soil of rice (Oryza sativa L.).</title>
        <authorList>
            <person name="Li C."/>
        </authorList>
    </citation>
    <scope>NUCLEOTIDE SEQUENCE [LARGE SCALE GENOMIC DNA]</scope>
    <source>
        <strain evidence="3 4">NEAU-C40</strain>
    </source>
</reference>
<dbReference type="RefSeq" id="WP_136721619.1">
    <property type="nucleotide sequence ID" value="NZ_JAOPYF010000504.1"/>
</dbReference>
<feature type="region of interest" description="Disordered" evidence="1">
    <location>
        <begin position="60"/>
        <end position="95"/>
    </location>
</feature>
<dbReference type="Proteomes" id="UP000305778">
    <property type="component" value="Unassembled WGS sequence"/>
</dbReference>
<feature type="compositionally biased region" description="Pro residues" evidence="1">
    <location>
        <begin position="73"/>
        <end position="83"/>
    </location>
</feature>
<evidence type="ECO:0000313" key="3">
    <source>
        <dbReference type="EMBL" id="TKA13459.1"/>
    </source>
</evidence>
<protein>
    <submittedName>
        <fullName evidence="3">Uncharacterized protein</fullName>
    </submittedName>
</protein>
<evidence type="ECO:0000256" key="1">
    <source>
        <dbReference type="SAM" id="MobiDB-lite"/>
    </source>
</evidence>
<keyword evidence="4" id="KW-1185">Reference proteome</keyword>
<accession>A0A4V5N3C5</accession>